<dbReference type="AlphaFoldDB" id="A0A165TZ39"/>
<evidence type="ECO:0000313" key="1">
    <source>
        <dbReference type="EMBL" id="KZT74162.1"/>
    </source>
</evidence>
<accession>A0A165TZ39</accession>
<evidence type="ECO:0008006" key="3">
    <source>
        <dbReference type="Google" id="ProtNLM"/>
    </source>
</evidence>
<dbReference type="SUPFAM" id="SSF56112">
    <property type="entry name" value="Protein kinase-like (PK-like)"/>
    <property type="match status" value="1"/>
</dbReference>
<sequence length="195" mass="22863">MCVATQLESDVHLHLSHQVDAELAKVYRDNYIETLSQRPSAEAWSQNLHRRVSNDENMPPVLVFRITELLVAKRPFSSEQTSMEYVRQHTSIPVLCVHHPHLNWLIMDYVDGDMLYEYWAKQSRFTQYRIACALRLYIKQLRSLKSVNVGALGTGRVSGILFQDYAFGPFDYVWRFQRFCGCVSLVGWEMRMKIR</sequence>
<reference evidence="1 2" key="1">
    <citation type="journal article" date="2016" name="Mol. Biol. Evol.">
        <title>Comparative Genomics of Early-Diverging Mushroom-Forming Fungi Provides Insights into the Origins of Lignocellulose Decay Capabilities.</title>
        <authorList>
            <person name="Nagy L.G."/>
            <person name="Riley R."/>
            <person name="Tritt A."/>
            <person name="Adam C."/>
            <person name="Daum C."/>
            <person name="Floudas D."/>
            <person name="Sun H."/>
            <person name="Yadav J.S."/>
            <person name="Pangilinan J."/>
            <person name="Larsson K.H."/>
            <person name="Matsuura K."/>
            <person name="Barry K."/>
            <person name="Labutti K."/>
            <person name="Kuo R."/>
            <person name="Ohm R.A."/>
            <person name="Bhattacharya S.S."/>
            <person name="Shirouzu T."/>
            <person name="Yoshinaga Y."/>
            <person name="Martin F.M."/>
            <person name="Grigoriev I.V."/>
            <person name="Hibbett D.S."/>
        </authorList>
    </citation>
    <scope>NUCLEOTIDE SEQUENCE [LARGE SCALE GENOMIC DNA]</scope>
    <source>
        <strain evidence="1 2">L-15889</strain>
    </source>
</reference>
<organism evidence="1 2">
    <name type="scientific">Daedalea quercina L-15889</name>
    <dbReference type="NCBI Taxonomy" id="1314783"/>
    <lineage>
        <taxon>Eukaryota</taxon>
        <taxon>Fungi</taxon>
        <taxon>Dikarya</taxon>
        <taxon>Basidiomycota</taxon>
        <taxon>Agaricomycotina</taxon>
        <taxon>Agaricomycetes</taxon>
        <taxon>Polyporales</taxon>
        <taxon>Fomitopsis</taxon>
    </lineage>
</organism>
<dbReference type="InterPro" id="IPR011009">
    <property type="entry name" value="Kinase-like_dom_sf"/>
</dbReference>
<dbReference type="EMBL" id="KV429034">
    <property type="protein sequence ID" value="KZT74162.1"/>
    <property type="molecule type" value="Genomic_DNA"/>
</dbReference>
<keyword evidence="2" id="KW-1185">Reference proteome</keyword>
<gene>
    <name evidence="1" type="ORF">DAEQUDRAFT_787450</name>
</gene>
<evidence type="ECO:0000313" key="2">
    <source>
        <dbReference type="Proteomes" id="UP000076727"/>
    </source>
</evidence>
<dbReference type="STRING" id="1314783.A0A165TZ39"/>
<proteinExistence type="predicted"/>
<dbReference type="OrthoDB" id="4177236at2759"/>
<dbReference type="Proteomes" id="UP000076727">
    <property type="component" value="Unassembled WGS sequence"/>
</dbReference>
<name>A0A165TZ39_9APHY</name>
<protein>
    <recommendedName>
        <fullName evidence="3">Aminoglycoside phosphotransferase domain-containing protein</fullName>
    </recommendedName>
</protein>